<dbReference type="PANTHER" id="PTHR21013">
    <property type="entry name" value="ATP SYNTHASE MITOCHONDRIAL F1 COMPLEX ASSEMBLY FACTOR 2/ATP12 PROTEIN, MITOCHONDRIAL PRECURSOR"/>
    <property type="match status" value="1"/>
</dbReference>
<dbReference type="Proteomes" id="UP000256970">
    <property type="component" value="Unassembled WGS sequence"/>
</dbReference>
<evidence type="ECO:0000256" key="5">
    <source>
        <dbReference type="ARBA" id="ARBA00023186"/>
    </source>
</evidence>
<evidence type="ECO:0000313" key="8">
    <source>
        <dbReference type="Proteomes" id="UP000256970"/>
    </source>
</evidence>
<organism evidence="7 8">
    <name type="scientific">Tetradesmus obliquus</name>
    <name type="common">Green alga</name>
    <name type="synonym">Acutodesmus obliquus</name>
    <dbReference type="NCBI Taxonomy" id="3088"/>
    <lineage>
        <taxon>Eukaryota</taxon>
        <taxon>Viridiplantae</taxon>
        <taxon>Chlorophyta</taxon>
        <taxon>core chlorophytes</taxon>
        <taxon>Chlorophyceae</taxon>
        <taxon>CS clade</taxon>
        <taxon>Sphaeropleales</taxon>
        <taxon>Scenedesmaceae</taxon>
        <taxon>Tetradesmus</taxon>
    </lineage>
</organism>
<keyword evidence="4" id="KW-0496">Mitochondrion</keyword>
<dbReference type="GO" id="GO:0005739">
    <property type="term" value="C:mitochondrion"/>
    <property type="evidence" value="ECO:0007669"/>
    <property type="project" value="UniProtKB-SubCell"/>
</dbReference>
<comment type="subcellular location">
    <subcellularLocation>
        <location evidence="1">Mitochondrion</location>
    </subcellularLocation>
</comment>
<dbReference type="Gene3D" id="1.10.3580.10">
    <property type="entry name" value="ATP12 ATPase"/>
    <property type="match status" value="1"/>
</dbReference>
<dbReference type="PANTHER" id="PTHR21013:SF10">
    <property type="entry name" value="ATP SYNTHASE MITOCHONDRIAL F1 COMPLEX ASSEMBLY FACTOR 2"/>
    <property type="match status" value="1"/>
</dbReference>
<dbReference type="InterPro" id="IPR042272">
    <property type="entry name" value="ATP12_ATP_synth-F1-assembly_N"/>
</dbReference>
<evidence type="ECO:0000256" key="3">
    <source>
        <dbReference type="ARBA" id="ARBA00022946"/>
    </source>
</evidence>
<evidence type="ECO:0000256" key="1">
    <source>
        <dbReference type="ARBA" id="ARBA00004173"/>
    </source>
</evidence>
<gene>
    <name evidence="7" type="ORF">BQ4739_LOCUS4057</name>
</gene>
<dbReference type="SUPFAM" id="SSF160909">
    <property type="entry name" value="ATP12-like"/>
    <property type="match status" value="1"/>
</dbReference>
<feature type="region of interest" description="Disordered" evidence="6">
    <location>
        <begin position="78"/>
        <end position="100"/>
    </location>
</feature>
<dbReference type="GO" id="GO:0033615">
    <property type="term" value="P:mitochondrial proton-transporting ATP synthase complex assembly"/>
    <property type="evidence" value="ECO:0007669"/>
    <property type="project" value="TreeGrafter"/>
</dbReference>
<proteinExistence type="inferred from homology"/>
<dbReference type="Pfam" id="PF07542">
    <property type="entry name" value="ATP12"/>
    <property type="match status" value="1"/>
</dbReference>
<evidence type="ECO:0008006" key="9">
    <source>
        <dbReference type="Google" id="ProtNLM"/>
    </source>
</evidence>
<evidence type="ECO:0000256" key="4">
    <source>
        <dbReference type="ARBA" id="ARBA00023128"/>
    </source>
</evidence>
<dbReference type="EMBL" id="FNXT01000329">
    <property type="protein sequence ID" value="SZX63521.1"/>
    <property type="molecule type" value="Genomic_DNA"/>
</dbReference>
<accession>A0A383VE98</accession>
<evidence type="ECO:0000313" key="7">
    <source>
        <dbReference type="EMBL" id="SZX63521.1"/>
    </source>
</evidence>
<keyword evidence="3" id="KW-0809">Transit peptide</keyword>
<dbReference type="Gene3D" id="3.30.2180.10">
    <property type="entry name" value="ATP12-like"/>
    <property type="match status" value="1"/>
</dbReference>
<keyword evidence="5" id="KW-0143">Chaperone</keyword>
<reference evidence="7 8" key="1">
    <citation type="submission" date="2016-10" db="EMBL/GenBank/DDBJ databases">
        <authorList>
            <person name="Cai Z."/>
        </authorList>
    </citation>
    <scope>NUCLEOTIDE SEQUENCE [LARGE SCALE GENOMIC DNA]</scope>
</reference>
<name>A0A383VE98_TETOB</name>
<evidence type="ECO:0000256" key="2">
    <source>
        <dbReference type="ARBA" id="ARBA00008231"/>
    </source>
</evidence>
<dbReference type="InterPro" id="IPR011419">
    <property type="entry name" value="ATP12_ATP_synth-F1-assembly"/>
</dbReference>
<keyword evidence="8" id="KW-1185">Reference proteome</keyword>
<dbReference type="InterPro" id="IPR023335">
    <property type="entry name" value="ATP12_ortho_dom_sf"/>
</dbReference>
<sequence length="356" mass="38065">MLRNLAASTTASAGGEQLAGVAALAQCLLGQRTNSLTASSTFQLVNLFSSSSSCSSSISTQGLAAGASGSLRADLGSSTALGAIPTPGQQRSDSDTAKRRESLLTQSGRFYETVVVAPYVPKAGSQQQQQGSDADFPGRGFQLLLRKYPIKTPAKKLLVLPTRSLALAVAAEWEWLLKGKPVPHLMPLMSLAATAIDQPKEKSKVVEHLLKYVHTDGACIRYEPGKLEQRQAATFDPLLLWARQRLGWSLTTSNSIFGTQQDEATVVAVEAWLQGLSRWHLAAAEQLITASKSVVIAAALLYGRINVAQAVAAARIEEEYQLEDWGMVEAGHDLDIADTRSRLGAPAVFTRLLALP</sequence>
<protein>
    <recommendedName>
        <fullName evidence="9">ATP synthase mitochondrial F1 complex assembly factor 2</fullName>
    </recommendedName>
</protein>
<comment type="similarity">
    <text evidence="2">Belongs to the ATP12 family.</text>
</comment>
<dbReference type="AlphaFoldDB" id="A0A383VE98"/>
<evidence type="ECO:0000256" key="6">
    <source>
        <dbReference type="SAM" id="MobiDB-lite"/>
    </source>
</evidence>
<dbReference type="STRING" id="3088.A0A383VE98"/>